<name>A0A1C7Z4R0_PSESX</name>
<gene>
    <name evidence="2" type="ORF">AFK24_16580</name>
</gene>
<dbReference type="RefSeq" id="WP_065834231.1">
    <property type="nucleotide sequence ID" value="NZ_LGSI01000050.1"/>
</dbReference>
<reference evidence="2 3" key="1">
    <citation type="submission" date="2015-07" db="EMBL/GenBank/DDBJ databases">
        <title>Draft genome sequence of a diazotrophic, plant growth-promoting rhizobacterium of the Pseudomonas syringae complex.</title>
        <authorList>
            <person name="Patten C.L."/>
            <person name="Jeong H."/>
        </authorList>
    </citation>
    <scope>NUCLEOTIDE SEQUENCE [LARGE SCALE GENOMIC DNA]</scope>
    <source>
        <strain evidence="2 3">GR12-2</strain>
    </source>
</reference>
<evidence type="ECO:0000256" key="1">
    <source>
        <dbReference type="SAM" id="MobiDB-lite"/>
    </source>
</evidence>
<dbReference type="EMBL" id="LGSI01000050">
    <property type="protein sequence ID" value="OCR23947.1"/>
    <property type="molecule type" value="Genomic_DNA"/>
</dbReference>
<dbReference type="Proteomes" id="UP000093104">
    <property type="component" value="Unassembled WGS sequence"/>
</dbReference>
<evidence type="ECO:0000313" key="3">
    <source>
        <dbReference type="Proteomes" id="UP000093104"/>
    </source>
</evidence>
<organism evidence="2 3">
    <name type="scientific">Pseudomonas syringae</name>
    <dbReference type="NCBI Taxonomy" id="317"/>
    <lineage>
        <taxon>Bacteria</taxon>
        <taxon>Pseudomonadati</taxon>
        <taxon>Pseudomonadota</taxon>
        <taxon>Gammaproteobacteria</taxon>
        <taxon>Pseudomonadales</taxon>
        <taxon>Pseudomonadaceae</taxon>
        <taxon>Pseudomonas</taxon>
    </lineage>
</organism>
<dbReference type="AlphaFoldDB" id="A0A1C7Z4R0"/>
<accession>A0A1C7Z4R0</accession>
<dbReference type="OrthoDB" id="7023731at2"/>
<dbReference type="PATRIC" id="fig|317.243.peg.5100"/>
<evidence type="ECO:0000313" key="2">
    <source>
        <dbReference type="EMBL" id="OCR23947.1"/>
    </source>
</evidence>
<comment type="caution">
    <text evidence="2">The sequence shown here is derived from an EMBL/GenBank/DDBJ whole genome shotgun (WGS) entry which is preliminary data.</text>
</comment>
<protein>
    <submittedName>
        <fullName evidence="2">Uncharacterized protein</fullName>
    </submittedName>
</protein>
<feature type="region of interest" description="Disordered" evidence="1">
    <location>
        <begin position="1"/>
        <end position="32"/>
    </location>
</feature>
<sequence length="81" mass="9080">MFTLSQLKESWFPRREASPEQTGLDTEVTGHEPAEPLMNIAMADASSAHLDDFVDGVEWDLLLVDLACFTEMPDYAGYSRL</sequence>
<proteinExistence type="predicted"/>